<organism evidence="1 2">
    <name type="scientific">Cryobacterium algoricola</name>
    <dbReference type="NCBI Taxonomy" id="1259183"/>
    <lineage>
        <taxon>Bacteria</taxon>
        <taxon>Bacillati</taxon>
        <taxon>Actinomycetota</taxon>
        <taxon>Actinomycetes</taxon>
        <taxon>Micrococcales</taxon>
        <taxon>Microbacteriaceae</taxon>
        <taxon>Cryobacterium</taxon>
    </lineage>
</organism>
<evidence type="ECO:0000313" key="1">
    <source>
        <dbReference type="EMBL" id="TFB85849.1"/>
    </source>
</evidence>
<gene>
    <name evidence="1" type="ORF">E3O44_12670</name>
</gene>
<evidence type="ECO:0000313" key="2">
    <source>
        <dbReference type="Proteomes" id="UP000297608"/>
    </source>
</evidence>
<dbReference type="EMBL" id="SOFG01000016">
    <property type="protein sequence ID" value="TFB85849.1"/>
    <property type="molecule type" value="Genomic_DNA"/>
</dbReference>
<proteinExistence type="predicted"/>
<name>A0ABY2IAK7_9MICO</name>
<sequence length="165" mass="18609">MSNETYSDNVTRVIDLLKETFKETPFKAYFDDDPGDIAKFDLPAIIVSENSDVTSAGSMAQDDIEEQILIKVVFDKADDYKNDADERSNDTQRKLRKIVGERDSVTGDYLPQTIKGAIRTFGQLDLNEIADTMTTEYGVQPRDDGLMTIEAHVTFGLQYSVDIRH</sequence>
<reference evidence="1 2" key="1">
    <citation type="submission" date="2019-03" db="EMBL/GenBank/DDBJ databases">
        <title>Genomics of glacier-inhabiting Cryobacterium strains.</title>
        <authorList>
            <person name="Liu Q."/>
            <person name="Xin Y.-H."/>
        </authorList>
    </citation>
    <scope>NUCLEOTIDE SEQUENCE [LARGE SCALE GENOMIC DNA]</scope>
    <source>
        <strain evidence="1 2">MDB2-B</strain>
    </source>
</reference>
<protein>
    <submittedName>
        <fullName evidence="1">Uncharacterized protein</fullName>
    </submittedName>
</protein>
<accession>A0ABY2IAK7</accession>
<dbReference type="Proteomes" id="UP000297608">
    <property type="component" value="Unassembled WGS sequence"/>
</dbReference>
<dbReference type="RefSeq" id="WP_134535143.1">
    <property type="nucleotide sequence ID" value="NZ_SOFG01000016.1"/>
</dbReference>
<comment type="caution">
    <text evidence="1">The sequence shown here is derived from an EMBL/GenBank/DDBJ whole genome shotgun (WGS) entry which is preliminary data.</text>
</comment>
<keyword evidence="2" id="KW-1185">Reference proteome</keyword>